<dbReference type="Gene3D" id="3.80.10.10">
    <property type="entry name" value="Ribonuclease Inhibitor"/>
    <property type="match status" value="1"/>
</dbReference>
<sequence length="876" mass="98930">MEILSSLVQSIGERITNVLVSTLKREVGYLVHYEETFRNIQEELDDLENKGKRVQERVDIARNNAEDIEEDVWKWLTKVHGVKEEVNAFLEGKHEVYTSCFRLRCPDFGSRRRLGREAKKKIELITRVIGDGDFDAISHRAPIGDIGLPSIADYEHFGSRQHVFNEIFEALRDDAIKVVGMCGMPGVGKSKMVGKIGEHVMKEMLFHEVTMAVVSANEDVKKIQANLAVRLGLNLSGEETESGRADLLEKRLRNGRKHLVILDDVWNKLELRSIIGFDVKEDFKGCKILLTSRSQAVLHANECQRPFLIELLKKEEAWDLFKKTLNCVGNLDILPLMEKVCEECGCLPLVIRAVGAALKGKDKSAWEDALERFRNSSPQNISGIDRKMYALLKLSYDQLEPDEGKSCLLLCSLFGEDADISIDDLLRHAKAMGFLEHVRTLEQARNRVLSLVDTLRTSCLLLEGTEDNSVKMHDVIRGVAISIASEDKKHAFVVKDGVLEWPDIDDTYRATKVMSIRSEKFGKIPDKLDCPDLHTLVLQCSSSDPPLQSFAIKDVVKFTMQDLHCLEELRITHLVINSIDISLGHTHAVRSCKLRVLCIKNCNKVSAVVSPTLILRLQNLERFSVTRCDQLRELFDLEGLNVGEGDFGLLSKVRRLNLNKLSRLQCLWNKDPHGILSFQSLTVVIIRGCGLLRNLFSCSVAGALQQLRVLIVKSCQLMEEIIASGEDKKVTGEIVFPQLKLIKLEKLPNLTSFSRANYALIMPLLTVAALDKCPKMQIFTSGDISMPMIKIFRSKNLSFWIKDLNNYVQQQVLNGKGLAMDDRIDGTDDGEEDEEEIKLYSILELLDNEDDNDGGDSDFEIDELIDMVEDLQPKRT</sequence>
<dbReference type="InterPro" id="IPR036388">
    <property type="entry name" value="WH-like_DNA-bd_sf"/>
</dbReference>
<keyword evidence="10" id="KW-1185">Reference proteome</keyword>
<comment type="caution">
    <text evidence="9">The sequence shown here is derived from an EMBL/GenBank/DDBJ whole genome shotgun (WGS) entry which is preliminary data.</text>
</comment>
<keyword evidence="6" id="KW-0175">Coiled coil</keyword>
<dbReference type="EMBL" id="JAVXUO010001191">
    <property type="protein sequence ID" value="KAK2985131.1"/>
    <property type="molecule type" value="Genomic_DNA"/>
</dbReference>
<keyword evidence="3" id="KW-0677">Repeat</keyword>
<proteinExistence type="inferred from homology"/>
<dbReference type="GO" id="GO:0006952">
    <property type="term" value="P:defense response"/>
    <property type="evidence" value="ECO:0007669"/>
    <property type="project" value="UniProtKB-KW"/>
</dbReference>
<feature type="domain" description="NB-ARC" evidence="7">
    <location>
        <begin position="162"/>
        <end position="324"/>
    </location>
</feature>
<protein>
    <submittedName>
        <fullName evidence="9">Uncharacterized protein</fullName>
    </submittedName>
</protein>
<keyword evidence="5" id="KW-0547">Nucleotide-binding</keyword>
<organism evidence="9 10">
    <name type="scientific">Escallonia rubra</name>
    <dbReference type="NCBI Taxonomy" id="112253"/>
    <lineage>
        <taxon>Eukaryota</taxon>
        <taxon>Viridiplantae</taxon>
        <taxon>Streptophyta</taxon>
        <taxon>Embryophyta</taxon>
        <taxon>Tracheophyta</taxon>
        <taxon>Spermatophyta</taxon>
        <taxon>Magnoliopsida</taxon>
        <taxon>eudicotyledons</taxon>
        <taxon>Gunneridae</taxon>
        <taxon>Pentapetalae</taxon>
        <taxon>asterids</taxon>
        <taxon>campanulids</taxon>
        <taxon>Escalloniales</taxon>
        <taxon>Escalloniaceae</taxon>
        <taxon>Escallonia</taxon>
    </lineage>
</organism>
<dbReference type="GO" id="GO:0005524">
    <property type="term" value="F:ATP binding"/>
    <property type="evidence" value="ECO:0007669"/>
    <property type="project" value="UniProtKB-KW"/>
</dbReference>
<evidence type="ECO:0000259" key="7">
    <source>
        <dbReference type="Pfam" id="PF00931"/>
    </source>
</evidence>
<dbReference type="Gene3D" id="1.10.10.10">
    <property type="entry name" value="Winged helix-like DNA-binding domain superfamily/Winged helix DNA-binding domain"/>
    <property type="match status" value="1"/>
</dbReference>
<dbReference type="PANTHER" id="PTHR33463">
    <property type="entry name" value="NB-ARC DOMAIN-CONTAINING PROTEIN-RELATED"/>
    <property type="match status" value="1"/>
</dbReference>
<dbReference type="InterPro" id="IPR057135">
    <property type="entry name" value="At4g27190-like_LRR"/>
</dbReference>
<dbReference type="Gene3D" id="1.10.8.430">
    <property type="entry name" value="Helical domain of apoptotic protease-activating factors"/>
    <property type="match status" value="1"/>
</dbReference>
<feature type="domain" description="Disease resistance protein At4g27190-like leucine-rich repeats" evidence="8">
    <location>
        <begin position="586"/>
        <end position="716"/>
    </location>
</feature>
<keyword evidence="2" id="KW-0433">Leucine-rich repeat</keyword>
<evidence type="ECO:0000256" key="3">
    <source>
        <dbReference type="ARBA" id="ARBA00022737"/>
    </source>
</evidence>
<dbReference type="Pfam" id="PF00931">
    <property type="entry name" value="NB-ARC"/>
    <property type="match status" value="1"/>
</dbReference>
<dbReference type="SUPFAM" id="SSF52058">
    <property type="entry name" value="L domain-like"/>
    <property type="match status" value="1"/>
</dbReference>
<evidence type="ECO:0000256" key="4">
    <source>
        <dbReference type="ARBA" id="ARBA00022821"/>
    </source>
</evidence>
<dbReference type="InterPro" id="IPR002182">
    <property type="entry name" value="NB-ARC"/>
</dbReference>
<evidence type="ECO:0000313" key="10">
    <source>
        <dbReference type="Proteomes" id="UP001187471"/>
    </source>
</evidence>
<evidence type="ECO:0000313" key="9">
    <source>
        <dbReference type="EMBL" id="KAK2985131.1"/>
    </source>
</evidence>
<dbReference type="InterPro" id="IPR032675">
    <property type="entry name" value="LRR_dom_sf"/>
</dbReference>
<dbReference type="InterPro" id="IPR050905">
    <property type="entry name" value="Plant_NBS-LRR"/>
</dbReference>
<evidence type="ECO:0000256" key="5">
    <source>
        <dbReference type="ARBA" id="ARBA00022840"/>
    </source>
</evidence>
<dbReference type="PANTHER" id="PTHR33463:SF198">
    <property type="entry name" value="RPP4C3"/>
    <property type="match status" value="1"/>
</dbReference>
<dbReference type="InterPro" id="IPR027417">
    <property type="entry name" value="P-loop_NTPase"/>
</dbReference>
<dbReference type="GO" id="GO:0043531">
    <property type="term" value="F:ADP binding"/>
    <property type="evidence" value="ECO:0007669"/>
    <property type="project" value="InterPro"/>
</dbReference>
<comment type="similarity">
    <text evidence="1">Belongs to the disease resistance NB-LRR family.</text>
</comment>
<dbReference type="AlphaFoldDB" id="A0AA88RLG6"/>
<evidence type="ECO:0000259" key="8">
    <source>
        <dbReference type="Pfam" id="PF23247"/>
    </source>
</evidence>
<keyword evidence="4" id="KW-0611">Plant defense</keyword>
<dbReference type="SUPFAM" id="SSF52540">
    <property type="entry name" value="P-loop containing nucleoside triphosphate hydrolases"/>
    <property type="match status" value="1"/>
</dbReference>
<evidence type="ECO:0000256" key="6">
    <source>
        <dbReference type="SAM" id="Coils"/>
    </source>
</evidence>
<name>A0AA88RLG6_9ASTE</name>
<dbReference type="InterPro" id="IPR042197">
    <property type="entry name" value="Apaf_helical"/>
</dbReference>
<reference evidence="9" key="1">
    <citation type="submission" date="2022-12" db="EMBL/GenBank/DDBJ databases">
        <title>Draft genome assemblies for two species of Escallonia (Escalloniales).</title>
        <authorList>
            <person name="Chanderbali A."/>
            <person name="Dervinis C."/>
            <person name="Anghel I."/>
            <person name="Soltis D."/>
            <person name="Soltis P."/>
            <person name="Zapata F."/>
        </authorList>
    </citation>
    <scope>NUCLEOTIDE SEQUENCE</scope>
    <source>
        <strain evidence="9">UCBG92.1500</strain>
        <tissue evidence="9">Leaf</tissue>
    </source>
</reference>
<accession>A0AA88RLG6</accession>
<gene>
    <name evidence="9" type="ORF">RJ640_000898</name>
</gene>
<dbReference type="Gene3D" id="3.40.50.300">
    <property type="entry name" value="P-loop containing nucleotide triphosphate hydrolases"/>
    <property type="match status" value="1"/>
</dbReference>
<dbReference type="PRINTS" id="PR00364">
    <property type="entry name" value="DISEASERSIST"/>
</dbReference>
<dbReference type="Proteomes" id="UP001187471">
    <property type="component" value="Unassembled WGS sequence"/>
</dbReference>
<keyword evidence="5" id="KW-0067">ATP-binding</keyword>
<evidence type="ECO:0000256" key="1">
    <source>
        <dbReference type="ARBA" id="ARBA00008894"/>
    </source>
</evidence>
<evidence type="ECO:0000256" key="2">
    <source>
        <dbReference type="ARBA" id="ARBA00022614"/>
    </source>
</evidence>
<dbReference type="Pfam" id="PF23247">
    <property type="entry name" value="LRR_RPS2"/>
    <property type="match status" value="1"/>
</dbReference>
<feature type="coiled-coil region" evidence="6">
    <location>
        <begin position="30"/>
        <end position="71"/>
    </location>
</feature>